<protein>
    <submittedName>
        <fullName evidence="2">Uncharacterized protein</fullName>
    </submittedName>
</protein>
<gene>
    <name evidence="2" type="ORF">BDP55DRAFT_638007</name>
</gene>
<dbReference type="EMBL" id="JAHMHR010000076">
    <property type="protein sequence ID" value="KAK1658261.1"/>
    <property type="molecule type" value="Genomic_DNA"/>
</dbReference>
<feature type="region of interest" description="Disordered" evidence="1">
    <location>
        <begin position="221"/>
        <end position="245"/>
    </location>
</feature>
<dbReference type="GeneID" id="85457582"/>
<dbReference type="AlphaFoldDB" id="A0AAJ0EN70"/>
<dbReference type="RefSeq" id="XP_060423025.1">
    <property type="nucleotide sequence ID" value="XM_060573056.1"/>
</dbReference>
<evidence type="ECO:0000313" key="3">
    <source>
        <dbReference type="Proteomes" id="UP001224890"/>
    </source>
</evidence>
<evidence type="ECO:0000313" key="2">
    <source>
        <dbReference type="EMBL" id="KAK1658261.1"/>
    </source>
</evidence>
<proteinExistence type="predicted"/>
<name>A0AAJ0EN70_9PEZI</name>
<reference evidence="2" key="1">
    <citation type="submission" date="2021-06" db="EMBL/GenBank/DDBJ databases">
        <title>Comparative genomics, transcriptomics and evolutionary studies reveal genomic signatures of adaptation to plant cell wall in hemibiotrophic fungi.</title>
        <authorList>
            <consortium name="DOE Joint Genome Institute"/>
            <person name="Baroncelli R."/>
            <person name="Diaz J.F."/>
            <person name="Benocci T."/>
            <person name="Peng M."/>
            <person name="Battaglia E."/>
            <person name="Haridas S."/>
            <person name="Andreopoulos W."/>
            <person name="Labutti K."/>
            <person name="Pangilinan J."/>
            <person name="Floch G.L."/>
            <person name="Makela M.R."/>
            <person name="Henrissat B."/>
            <person name="Grigoriev I.V."/>
            <person name="Crouch J.A."/>
            <person name="De Vries R.P."/>
            <person name="Sukno S.A."/>
            <person name="Thon M.R."/>
        </authorList>
    </citation>
    <scope>NUCLEOTIDE SEQUENCE</scope>
    <source>
        <strain evidence="2">CBS 193.32</strain>
    </source>
</reference>
<evidence type="ECO:0000256" key="1">
    <source>
        <dbReference type="SAM" id="MobiDB-lite"/>
    </source>
</evidence>
<keyword evidence="3" id="KW-1185">Reference proteome</keyword>
<comment type="caution">
    <text evidence="2">The sequence shown here is derived from an EMBL/GenBank/DDBJ whole genome shotgun (WGS) entry which is preliminary data.</text>
</comment>
<organism evidence="2 3">
    <name type="scientific">Colletotrichum godetiae</name>
    <dbReference type="NCBI Taxonomy" id="1209918"/>
    <lineage>
        <taxon>Eukaryota</taxon>
        <taxon>Fungi</taxon>
        <taxon>Dikarya</taxon>
        <taxon>Ascomycota</taxon>
        <taxon>Pezizomycotina</taxon>
        <taxon>Sordariomycetes</taxon>
        <taxon>Hypocreomycetidae</taxon>
        <taxon>Glomerellales</taxon>
        <taxon>Glomerellaceae</taxon>
        <taxon>Colletotrichum</taxon>
        <taxon>Colletotrichum acutatum species complex</taxon>
    </lineage>
</organism>
<dbReference type="Proteomes" id="UP001224890">
    <property type="component" value="Unassembled WGS sequence"/>
</dbReference>
<sequence length="245" mass="27542">MHRVATIGQRHDIRLIVSTCRRFYSTEASCALDRKGDKRRHSDGNRKPQKRRVDCHFLHSAKLSSWFNIQRSKSRPIYIRLTLTLWCRSCVVALVRRQENRPTKLAPRTFRNSEICEVTTQRALATLCKSGALPWNHAKIGGYDGLHTLSPEMHLTLLRIARGSVIGWSHGSIFHASKTSGTQRFVVMLYGVQQPNQGCHDGYDPRSTAIFPDTHQALCDPVRGEGFPQVPGHGPSASPLPPVES</sequence>
<accession>A0AAJ0EN70</accession>